<dbReference type="InterPro" id="IPR001370">
    <property type="entry name" value="BIR_rpt"/>
</dbReference>
<dbReference type="Proteomes" id="UP001634394">
    <property type="component" value="Unassembled WGS sequence"/>
</dbReference>
<dbReference type="PROSITE" id="PS50089">
    <property type="entry name" value="ZF_RING_2"/>
    <property type="match status" value="1"/>
</dbReference>
<accession>A0ABD3X8K8</accession>
<dbReference type="Pfam" id="PF00653">
    <property type="entry name" value="BIR"/>
    <property type="match status" value="1"/>
</dbReference>
<dbReference type="PROSITE" id="PS01282">
    <property type="entry name" value="BIR_REPEAT_1"/>
    <property type="match status" value="1"/>
</dbReference>
<evidence type="ECO:0000256" key="6">
    <source>
        <dbReference type="PROSITE-ProRule" id="PRU00175"/>
    </source>
</evidence>
<reference evidence="8 9" key="1">
    <citation type="submission" date="2024-11" db="EMBL/GenBank/DDBJ databases">
        <title>Chromosome-level genome assembly of the freshwater bivalve Anodonta woodiana.</title>
        <authorList>
            <person name="Chen X."/>
        </authorList>
    </citation>
    <scope>NUCLEOTIDE SEQUENCE [LARGE SCALE GENOMIC DNA]</scope>
    <source>
        <strain evidence="8">MN2024</strain>
        <tissue evidence="8">Gills</tissue>
    </source>
</reference>
<dbReference type="FunFam" id="1.10.1170.10:FF:000002">
    <property type="entry name" value="Baculoviral IAP repeat containing 7"/>
    <property type="match status" value="1"/>
</dbReference>
<dbReference type="Gene3D" id="3.30.40.10">
    <property type="entry name" value="Zinc/RING finger domain, C3HC4 (zinc finger)"/>
    <property type="match status" value="1"/>
</dbReference>
<gene>
    <name evidence="8" type="ORF">ACJMK2_028917</name>
</gene>
<sequence>MFSSISLGSTQTKNMAAQPDQLGIHLGKPKFLQYAVLSKRKESFTKWPKYIQVQPEQLAEAGFFYTGVGDSVKCYYCGGGLQFWEPTDEPWVEHAVWYPSCPHISLNKGAMFVNEIQAREKGGISSISSRTTDTAEAKAQDPMESLAVAALLDFGVEEKLVHQAVDYMKTKHKSIDFNTVKARDLMEIVSNIEEDMERIKTKDERITQNAPVPKIDKVTIENLDIIQRETQRLKEESTCIICLELLACVIFLPCGHRITCGQCAPALYKCPLCRKDINGTVKASFSV</sequence>
<dbReference type="FunFam" id="1.10.1170.10:FF:000003">
    <property type="entry name" value="E3 ubiquitin-protein ligase XIAP"/>
    <property type="match status" value="1"/>
</dbReference>
<keyword evidence="5" id="KW-0862">Zinc</keyword>
<dbReference type="InterPro" id="IPR050784">
    <property type="entry name" value="IAP"/>
</dbReference>
<evidence type="ECO:0000313" key="8">
    <source>
        <dbReference type="EMBL" id="KAL3882587.1"/>
    </source>
</evidence>
<keyword evidence="2" id="KW-0053">Apoptosis</keyword>
<evidence type="ECO:0000256" key="5">
    <source>
        <dbReference type="ARBA" id="ARBA00022833"/>
    </source>
</evidence>
<dbReference type="InterPro" id="IPR013083">
    <property type="entry name" value="Znf_RING/FYVE/PHD"/>
</dbReference>
<comment type="similarity">
    <text evidence="1">Belongs to the IAP family.</text>
</comment>
<feature type="domain" description="RING-type" evidence="7">
    <location>
        <begin position="239"/>
        <end position="274"/>
    </location>
</feature>
<dbReference type="GO" id="GO:0006915">
    <property type="term" value="P:apoptotic process"/>
    <property type="evidence" value="ECO:0007669"/>
    <property type="project" value="UniProtKB-KW"/>
</dbReference>
<dbReference type="SMART" id="SM00238">
    <property type="entry name" value="BIR"/>
    <property type="match status" value="1"/>
</dbReference>
<dbReference type="Gene3D" id="1.10.1170.10">
    <property type="entry name" value="Inhibitor Of Apoptosis Protein (2mihbC-IAP-1), Chain A"/>
    <property type="match status" value="1"/>
</dbReference>
<evidence type="ECO:0000256" key="1">
    <source>
        <dbReference type="ARBA" id="ARBA00006672"/>
    </source>
</evidence>
<dbReference type="AlphaFoldDB" id="A0ABD3X8K8"/>
<dbReference type="PANTHER" id="PTHR10044:SF139">
    <property type="entry name" value="DEATH-ASSOCIATED INHIBITOR OF APOPTOSIS 2"/>
    <property type="match status" value="1"/>
</dbReference>
<dbReference type="CDD" id="cd00022">
    <property type="entry name" value="BIR"/>
    <property type="match status" value="1"/>
</dbReference>
<name>A0ABD3X8K8_SINWO</name>
<comment type="caution">
    <text evidence="8">The sequence shown here is derived from an EMBL/GenBank/DDBJ whole genome shotgun (WGS) entry which is preliminary data.</text>
</comment>
<dbReference type="PANTHER" id="PTHR10044">
    <property type="entry name" value="INHIBITOR OF APOPTOSIS"/>
    <property type="match status" value="1"/>
</dbReference>
<dbReference type="GO" id="GO:0008270">
    <property type="term" value="F:zinc ion binding"/>
    <property type="evidence" value="ECO:0007669"/>
    <property type="project" value="UniProtKB-KW"/>
</dbReference>
<dbReference type="SMART" id="SM00184">
    <property type="entry name" value="RING"/>
    <property type="match status" value="1"/>
</dbReference>
<dbReference type="InterPro" id="IPR001841">
    <property type="entry name" value="Znf_RING"/>
</dbReference>
<evidence type="ECO:0000259" key="7">
    <source>
        <dbReference type="PROSITE" id="PS50089"/>
    </source>
</evidence>
<evidence type="ECO:0000256" key="3">
    <source>
        <dbReference type="ARBA" id="ARBA00022723"/>
    </source>
</evidence>
<proteinExistence type="inferred from homology"/>
<evidence type="ECO:0000256" key="4">
    <source>
        <dbReference type="ARBA" id="ARBA00022771"/>
    </source>
</evidence>
<keyword evidence="4 6" id="KW-0863">Zinc-finger</keyword>
<evidence type="ECO:0000256" key="2">
    <source>
        <dbReference type="ARBA" id="ARBA00022703"/>
    </source>
</evidence>
<protein>
    <recommendedName>
        <fullName evidence="7">RING-type domain-containing protein</fullName>
    </recommendedName>
</protein>
<dbReference type="EMBL" id="JBJQND010000003">
    <property type="protein sequence ID" value="KAL3882587.1"/>
    <property type="molecule type" value="Genomic_DNA"/>
</dbReference>
<organism evidence="8 9">
    <name type="scientific">Sinanodonta woodiana</name>
    <name type="common">Chinese pond mussel</name>
    <name type="synonym">Anodonta woodiana</name>
    <dbReference type="NCBI Taxonomy" id="1069815"/>
    <lineage>
        <taxon>Eukaryota</taxon>
        <taxon>Metazoa</taxon>
        <taxon>Spiralia</taxon>
        <taxon>Lophotrochozoa</taxon>
        <taxon>Mollusca</taxon>
        <taxon>Bivalvia</taxon>
        <taxon>Autobranchia</taxon>
        <taxon>Heteroconchia</taxon>
        <taxon>Palaeoheterodonta</taxon>
        <taxon>Unionida</taxon>
        <taxon>Unionoidea</taxon>
        <taxon>Unionidae</taxon>
        <taxon>Unioninae</taxon>
        <taxon>Sinanodonta</taxon>
    </lineage>
</organism>
<keyword evidence="9" id="KW-1185">Reference proteome</keyword>
<keyword evidence="3" id="KW-0479">Metal-binding</keyword>
<evidence type="ECO:0000313" key="9">
    <source>
        <dbReference type="Proteomes" id="UP001634394"/>
    </source>
</evidence>
<dbReference type="PROSITE" id="PS50143">
    <property type="entry name" value="BIR_REPEAT_2"/>
    <property type="match status" value="1"/>
</dbReference>
<dbReference type="SUPFAM" id="SSF57924">
    <property type="entry name" value="Inhibitor of apoptosis (IAP) repeat"/>
    <property type="match status" value="1"/>
</dbReference>
<dbReference type="Pfam" id="PF13920">
    <property type="entry name" value="zf-C3HC4_3"/>
    <property type="match status" value="1"/>
</dbReference>